<gene>
    <name evidence="2" type="ORF">DN052_03670</name>
</gene>
<dbReference type="GeneID" id="65280139"/>
<dbReference type="AlphaFoldDB" id="A0A2W1KS53"/>
<dbReference type="SUPFAM" id="SSF89392">
    <property type="entry name" value="Prokaryotic lipoproteins and lipoprotein localization factors"/>
    <property type="match status" value="1"/>
</dbReference>
<dbReference type="Pfam" id="PF19574">
    <property type="entry name" value="LolA_3"/>
    <property type="match status" value="1"/>
</dbReference>
<dbReference type="Gene3D" id="2.50.20.10">
    <property type="entry name" value="Lipoprotein localisation LolA/LolB/LppX"/>
    <property type="match status" value="1"/>
</dbReference>
<dbReference type="OrthoDB" id="5297911at2"/>
<keyword evidence="2" id="KW-0449">Lipoprotein</keyword>
<evidence type="ECO:0000256" key="1">
    <source>
        <dbReference type="ARBA" id="ARBA00022729"/>
    </source>
</evidence>
<reference evidence="2 3" key="1">
    <citation type="submission" date="2018-06" db="EMBL/GenBank/DDBJ databases">
        <title>Draft sequence of Acidithiobacillus ferrooxidans CCM 4253.</title>
        <authorList>
            <person name="Moya-Beltran A."/>
            <person name="Castro M."/>
            <person name="Covarrubias P.C."/>
            <person name="Issotta F."/>
            <person name="Janiczek O."/>
            <person name="Mandl M."/>
            <person name="Kucera J."/>
            <person name="Quatrini R."/>
        </authorList>
    </citation>
    <scope>NUCLEOTIDE SEQUENCE [LARGE SCALE GENOMIC DNA]</scope>
    <source>
        <strain evidence="2 3">CCM 4253</strain>
    </source>
</reference>
<dbReference type="CDD" id="cd16325">
    <property type="entry name" value="LolA"/>
    <property type="match status" value="1"/>
</dbReference>
<sequence>MAISKVLRQLLDTRIGILVAPLKKDFLKDQATSPGTPSLAAASGQTSFHSGAVILLMLLGMSTMLTAAAAQASEWNIDHLMQSLAHTKPGRATFVEKKFLTILEKPIESSGRLRFIAPDGLEMHTIKPKNEVMLIQGDVLTIDHQDIHLQDHPELLAFIDSIRGTLTGNQQMLKQFFRLSLSGSEGNWTLTMLPRQKKLADLVQYIQVNGSNNTVTSIETLKTNRDRSLITITKSPTP</sequence>
<evidence type="ECO:0000313" key="3">
    <source>
        <dbReference type="Proteomes" id="UP000248886"/>
    </source>
</evidence>
<dbReference type="RefSeq" id="WP_012536368.1">
    <property type="nucleotide sequence ID" value="NZ_AP025160.1"/>
</dbReference>
<keyword evidence="1" id="KW-0732">Signal</keyword>
<evidence type="ECO:0000313" key="2">
    <source>
        <dbReference type="EMBL" id="PZD82141.1"/>
    </source>
</evidence>
<proteinExistence type="predicted"/>
<dbReference type="InterPro" id="IPR004564">
    <property type="entry name" value="OM_lipoprot_carrier_LolA-like"/>
</dbReference>
<dbReference type="EMBL" id="QKQP01000001">
    <property type="protein sequence ID" value="PZD82141.1"/>
    <property type="molecule type" value="Genomic_DNA"/>
</dbReference>
<dbReference type="Proteomes" id="UP000248886">
    <property type="component" value="Unassembled WGS sequence"/>
</dbReference>
<protein>
    <submittedName>
        <fullName evidence="2">Outer membrane lipoprotein carrier protein LolA</fullName>
    </submittedName>
</protein>
<organism evidence="2 3">
    <name type="scientific">Acidithiobacillus ferrooxidans</name>
    <name type="common">Thiobacillus ferrooxidans</name>
    <dbReference type="NCBI Taxonomy" id="920"/>
    <lineage>
        <taxon>Bacteria</taxon>
        <taxon>Pseudomonadati</taxon>
        <taxon>Pseudomonadota</taxon>
        <taxon>Acidithiobacillia</taxon>
        <taxon>Acidithiobacillales</taxon>
        <taxon>Acidithiobacillaceae</taxon>
        <taxon>Acidithiobacillus</taxon>
    </lineage>
</organism>
<comment type="caution">
    <text evidence="2">The sequence shown here is derived from an EMBL/GenBank/DDBJ whole genome shotgun (WGS) entry which is preliminary data.</text>
</comment>
<dbReference type="InterPro" id="IPR029046">
    <property type="entry name" value="LolA/LolB/LppX"/>
</dbReference>
<name>A0A2W1KS53_ACIFR</name>
<accession>A0A2W1KS53</accession>